<reference evidence="2 3" key="1">
    <citation type="submission" date="2016-10" db="EMBL/GenBank/DDBJ databases">
        <title>Paenibacillus species isolates.</title>
        <authorList>
            <person name="Beno S.M."/>
        </authorList>
    </citation>
    <scope>NUCLEOTIDE SEQUENCE [LARGE SCALE GENOMIC DNA]</scope>
    <source>
        <strain evidence="2 3">FSL H7-0604</strain>
    </source>
</reference>
<proteinExistence type="predicted"/>
<dbReference type="AlphaFoldDB" id="A0A1R0XDS3"/>
<dbReference type="Proteomes" id="UP000187465">
    <property type="component" value="Unassembled WGS sequence"/>
</dbReference>
<dbReference type="EMBL" id="MKQP01000014">
    <property type="protein sequence ID" value="OMD33229.1"/>
    <property type="molecule type" value="Genomic_DNA"/>
</dbReference>
<comment type="caution">
    <text evidence="2">The sequence shown here is derived from an EMBL/GenBank/DDBJ whole genome shotgun (WGS) entry which is preliminary data.</text>
</comment>
<evidence type="ECO:0000313" key="2">
    <source>
        <dbReference type="EMBL" id="OMD33229.1"/>
    </source>
</evidence>
<dbReference type="InterPro" id="IPR009492">
    <property type="entry name" value="TniQ"/>
</dbReference>
<accession>A0A1R0XDS3</accession>
<organism evidence="2 3">
    <name type="scientific">Paenibacillus odorifer</name>
    <dbReference type="NCBI Taxonomy" id="189426"/>
    <lineage>
        <taxon>Bacteria</taxon>
        <taxon>Bacillati</taxon>
        <taxon>Bacillota</taxon>
        <taxon>Bacilli</taxon>
        <taxon>Bacillales</taxon>
        <taxon>Paenibacillaceae</taxon>
        <taxon>Paenibacillus</taxon>
    </lineage>
</organism>
<evidence type="ECO:0000259" key="1">
    <source>
        <dbReference type="Pfam" id="PF06527"/>
    </source>
</evidence>
<name>A0A1R0XDS3_9BACL</name>
<protein>
    <recommendedName>
        <fullName evidence="1">TniQ domain-containing protein</fullName>
    </recommendedName>
</protein>
<sequence length="438" mass="51562">MNKLLSKPQPLHPTPYHDESLSGYLLRFSYVNGIPARFLYGKLDLFNEKRTIKSYFIDLDITNNRTADILNMTIAKHTSPDIVFCGNRICRDDIEIVRVKICPFCLLEREYFRKIWLLGNVTACPQHKVVLIDSCSICSEQISWRKGNIFLCRCGHQHKKSQVVLAATETVNFSEYIYSMCDLYKGKLTFRNKSEFIDCDLLTLNRMHRFLGREITTGLSIENKYMRGDISLLEYVQVQLNVIRILKSWPDGYRKFLNSLNLTTYSNLYYLERSLMKTQRVNGYLKPLIEEYLLYVQPIKEKIAQEEEEKQKSEIKEFEMMVEKFIIYEKELSLKRKTQGLLNINEVGKILKCQEWHIKFWMMKGLFNNIEDGLGNLIPLVSLKKFKRTYITLKEIQKKLNTSYSQLSRKGIEPVSGLKIDGGRMYLYQKKDIKILFK</sequence>
<dbReference type="RefSeq" id="WP_076178987.1">
    <property type="nucleotide sequence ID" value="NZ_MKQP01000014.1"/>
</dbReference>
<feature type="domain" description="TniQ" evidence="1">
    <location>
        <begin position="10"/>
        <end position="131"/>
    </location>
</feature>
<gene>
    <name evidence="2" type="ORF">BJP51_12780</name>
</gene>
<evidence type="ECO:0000313" key="3">
    <source>
        <dbReference type="Proteomes" id="UP000187465"/>
    </source>
</evidence>
<dbReference type="Pfam" id="PF06527">
    <property type="entry name" value="TniQ"/>
    <property type="match status" value="1"/>
</dbReference>